<dbReference type="Gene3D" id="3.30.420.10">
    <property type="entry name" value="Ribonuclease H-like superfamily/Ribonuclease H"/>
    <property type="match status" value="1"/>
</dbReference>
<organism evidence="1 2">
    <name type="scientific">Eumeta variegata</name>
    <name type="common">Bagworm moth</name>
    <name type="synonym">Eumeta japonica</name>
    <dbReference type="NCBI Taxonomy" id="151549"/>
    <lineage>
        <taxon>Eukaryota</taxon>
        <taxon>Metazoa</taxon>
        <taxon>Ecdysozoa</taxon>
        <taxon>Arthropoda</taxon>
        <taxon>Hexapoda</taxon>
        <taxon>Insecta</taxon>
        <taxon>Pterygota</taxon>
        <taxon>Neoptera</taxon>
        <taxon>Endopterygota</taxon>
        <taxon>Lepidoptera</taxon>
        <taxon>Glossata</taxon>
        <taxon>Ditrysia</taxon>
        <taxon>Tineoidea</taxon>
        <taxon>Psychidae</taxon>
        <taxon>Oiketicinae</taxon>
        <taxon>Eumeta</taxon>
    </lineage>
</organism>
<comment type="caution">
    <text evidence="1">The sequence shown here is derived from an EMBL/GenBank/DDBJ whole genome shotgun (WGS) entry which is preliminary data.</text>
</comment>
<dbReference type="GO" id="GO:0003676">
    <property type="term" value="F:nucleic acid binding"/>
    <property type="evidence" value="ECO:0007669"/>
    <property type="project" value="InterPro"/>
</dbReference>
<dbReference type="InterPro" id="IPR036397">
    <property type="entry name" value="RNaseH_sf"/>
</dbReference>
<dbReference type="AlphaFoldDB" id="A0A4C1XIN9"/>
<reference evidence="1 2" key="1">
    <citation type="journal article" date="2019" name="Commun. Biol.">
        <title>The bagworm genome reveals a unique fibroin gene that provides high tensile strength.</title>
        <authorList>
            <person name="Kono N."/>
            <person name="Nakamura H."/>
            <person name="Ohtoshi R."/>
            <person name="Tomita M."/>
            <person name="Numata K."/>
            <person name="Arakawa K."/>
        </authorList>
    </citation>
    <scope>NUCLEOTIDE SEQUENCE [LARGE SCALE GENOMIC DNA]</scope>
</reference>
<sequence>MIAIQDAGFETLEHPPHSSDLVPSDFYLFSTMTKCLKVQRFEDDETRVTAAREFLGWQNITEHVYYIHSLVTFAYVLPLFGGWLHRTAAPRLEVGSLSPHRLIAGQKSRYVSPVSSVPVLHQWCRIPSQVSALRKPIRLKWPYVDRFVVLRASLGSFLGSAFHGHSCFPVSRVDLLVIHDSQF</sequence>
<protein>
    <submittedName>
        <fullName evidence="1">Histone-lysine N-methyltransferase SETMAR</fullName>
    </submittedName>
</protein>
<dbReference type="Proteomes" id="UP000299102">
    <property type="component" value="Unassembled WGS sequence"/>
</dbReference>
<keyword evidence="2" id="KW-1185">Reference proteome</keyword>
<dbReference type="GO" id="GO:0008168">
    <property type="term" value="F:methyltransferase activity"/>
    <property type="evidence" value="ECO:0007669"/>
    <property type="project" value="UniProtKB-KW"/>
</dbReference>
<keyword evidence="1" id="KW-0808">Transferase</keyword>
<evidence type="ECO:0000313" key="2">
    <source>
        <dbReference type="Proteomes" id="UP000299102"/>
    </source>
</evidence>
<name>A0A4C1XIN9_EUMVA</name>
<gene>
    <name evidence="1" type="primary">SETMAR</name>
    <name evidence="1" type="ORF">EVAR_40356_1</name>
</gene>
<accession>A0A4C1XIN9</accession>
<dbReference type="EMBL" id="BGZK01000879">
    <property type="protein sequence ID" value="GBP63756.1"/>
    <property type="molecule type" value="Genomic_DNA"/>
</dbReference>
<evidence type="ECO:0000313" key="1">
    <source>
        <dbReference type="EMBL" id="GBP63756.1"/>
    </source>
</evidence>
<proteinExistence type="predicted"/>
<keyword evidence="1" id="KW-0489">Methyltransferase</keyword>
<dbReference type="GO" id="GO:0032259">
    <property type="term" value="P:methylation"/>
    <property type="evidence" value="ECO:0007669"/>
    <property type="project" value="UniProtKB-KW"/>
</dbReference>